<dbReference type="Pfam" id="PF12969">
    <property type="entry name" value="DUF3857"/>
    <property type="match status" value="1"/>
</dbReference>
<dbReference type="Gene3D" id="2.60.120.1130">
    <property type="match status" value="1"/>
</dbReference>
<feature type="domain" description="DUF3857" evidence="2">
    <location>
        <begin position="61"/>
        <end position="188"/>
    </location>
</feature>
<accession>A0A1S9PGZ8</accession>
<dbReference type="InterPro" id="IPR024618">
    <property type="entry name" value="DUF3857"/>
</dbReference>
<feature type="signal peptide" evidence="1">
    <location>
        <begin position="1"/>
        <end position="19"/>
    </location>
</feature>
<dbReference type="STRING" id="1792845.BC343_25930"/>
<reference evidence="3 4" key="1">
    <citation type="submission" date="2016-07" db="EMBL/GenBank/DDBJ databases">
        <title>Genomic analysis of zinc-resistant bacterium Mucilaginibacter pedocola TBZ30.</title>
        <authorList>
            <person name="Huang J."/>
            <person name="Tang J."/>
        </authorList>
    </citation>
    <scope>NUCLEOTIDE SEQUENCE [LARGE SCALE GENOMIC DNA]</scope>
    <source>
        <strain evidence="3 4">TBZ30</strain>
    </source>
</reference>
<sequence length="633" mass="71528">MKTLRLLLILTVFVAKANAQTFTFGKVDTADLKLTYCDFEKGANAMVLFDVGKIGYSKTESVVMERHTRIKIFNDKANNEANIKLEYFSGYDAEQIKDIEAQTINLAGKTITVTPLDPKLIYNEKIDKMHRAVVFTMPNVKAGSVLDIRYTWKTGYGYNYPNWYFQGPLPSRYSKVEAHVNFGYSFNFVKRITQKLDVDTSYIAKGKAVSTHIFSMSKIPGFRPEPHMHSVADNMQSISFKPAFKFATWQSVADKILADADISGQPKFTFDKGPDIIANAKDIKNRNEKIAYIFNMVKNTMKWNRVDSWNSEDGLKKAWQNKTGNSGEINLLLYHFLKEAGIKASLLVFGTRNEGELEPENPTLSRLNKTIVRVPIDSATYYVMDATGKYNTYNTVPYSLLGVTMLIIDPEARKTDIIALKTTTPSAEAVLIDAEITTDGKLEGSVQKTSSNYKRISKLETFDRAGQQKYVANELKEGNLNAIITGHRFSGTETDTIPLREDFRFKLDLAASDSSYTFINPNLFTGLGKNPFSSDTRLTDIDLIYRNTYSINGRYKVPAGYKIEALPKSTTLALENKGITLRRSAGELDGVVIINYTIAFNKTKYSRDDYPELHRFYKTMYELLNEPIVLKKG</sequence>
<proteinExistence type="predicted"/>
<feature type="chain" id="PRO_5011983916" description="DUF3857 domain-containing protein" evidence="1">
    <location>
        <begin position="20"/>
        <end position="633"/>
    </location>
</feature>
<dbReference type="AlphaFoldDB" id="A0A1S9PGZ8"/>
<name>A0A1S9PGZ8_9SPHI</name>
<evidence type="ECO:0000313" key="3">
    <source>
        <dbReference type="EMBL" id="OOQ60199.1"/>
    </source>
</evidence>
<dbReference type="OrthoDB" id="98874at2"/>
<organism evidence="3 4">
    <name type="scientific">Mucilaginibacter pedocola</name>
    <dbReference type="NCBI Taxonomy" id="1792845"/>
    <lineage>
        <taxon>Bacteria</taxon>
        <taxon>Pseudomonadati</taxon>
        <taxon>Bacteroidota</taxon>
        <taxon>Sphingobacteriia</taxon>
        <taxon>Sphingobacteriales</taxon>
        <taxon>Sphingobacteriaceae</taxon>
        <taxon>Mucilaginibacter</taxon>
    </lineage>
</organism>
<evidence type="ECO:0000256" key="1">
    <source>
        <dbReference type="SAM" id="SignalP"/>
    </source>
</evidence>
<keyword evidence="4" id="KW-1185">Reference proteome</keyword>
<gene>
    <name evidence="3" type="ORF">BC343_25930</name>
</gene>
<comment type="caution">
    <text evidence="3">The sequence shown here is derived from an EMBL/GenBank/DDBJ whole genome shotgun (WGS) entry which is preliminary data.</text>
</comment>
<keyword evidence="1" id="KW-0732">Signal</keyword>
<dbReference type="Proteomes" id="UP000189739">
    <property type="component" value="Unassembled WGS sequence"/>
</dbReference>
<evidence type="ECO:0000259" key="2">
    <source>
        <dbReference type="Pfam" id="PF12969"/>
    </source>
</evidence>
<dbReference type="Gene3D" id="2.60.40.3140">
    <property type="match status" value="1"/>
</dbReference>
<dbReference type="Gene3D" id="3.10.620.30">
    <property type="match status" value="1"/>
</dbReference>
<protein>
    <recommendedName>
        <fullName evidence="2">DUF3857 domain-containing protein</fullName>
    </recommendedName>
</protein>
<dbReference type="RefSeq" id="WP_078347744.1">
    <property type="nucleotide sequence ID" value="NZ_MBTF01000008.1"/>
</dbReference>
<evidence type="ECO:0000313" key="4">
    <source>
        <dbReference type="Proteomes" id="UP000189739"/>
    </source>
</evidence>
<dbReference type="EMBL" id="MBTF01000008">
    <property type="protein sequence ID" value="OOQ60199.1"/>
    <property type="molecule type" value="Genomic_DNA"/>
</dbReference>